<sequence length="345" mass="39155">MNLDIELTPEEEEELATINPKLLEELKTGSPIGKAWLASIQRSRELNELALEQAKEIREEVAKAAPEQNSLMTWCGYPTDITRCSPFFPMGPKEISHRPYLENFIITSANWGEITYTGPKLSTYEEDALMALLAILNSVSEYRQTTEVEGSKTYTYKGPMLPLLKLLGHERPGKANYNHLLLALQRLMSAVVKLSISVGKTKSGKRKEPKKIDMTTMLAHVHWDEEKKELSATINPFFYESYYAGTVTMIDVLKRAGLKGSIAKALYRFVQSHRKNPVFTGHFLTLADALNMDRDQPSKKTRQLLKTAILELIKHSILSPESRFIDQDIVKLERVQVMVCDKLKV</sequence>
<dbReference type="EMBL" id="AM180254">
    <property type="protein sequence ID" value="CAJ53902.1"/>
    <property type="molecule type" value="Genomic_DNA"/>
</dbReference>
<keyword evidence="1" id="KW-0614">Plasmid</keyword>
<evidence type="ECO:0000313" key="1">
    <source>
        <dbReference type="EMBL" id="CAJ53902.1"/>
    </source>
</evidence>
<protein>
    <submittedName>
        <fullName evidence="1">NA</fullName>
    </submittedName>
</protein>
<geneLocation type="plasmid" evidence="2">
    <name>pLaw2</name>
</geneLocation>
<dbReference type="AlphaFoldDB" id="Q1MP02"/>
<organism evidence="1 2">
    <name type="scientific">Lawsonia intracellularis (strain PHE/MN1-00)</name>
    <dbReference type="NCBI Taxonomy" id="363253"/>
    <lineage>
        <taxon>Bacteria</taxon>
        <taxon>Pseudomonadati</taxon>
        <taxon>Thermodesulfobacteriota</taxon>
        <taxon>Desulfovibrionia</taxon>
        <taxon>Desulfovibrionales</taxon>
        <taxon>Desulfovibrionaceae</taxon>
        <taxon>Lawsonia</taxon>
    </lineage>
</organism>
<dbReference type="RefSeq" id="WP_011527298.1">
    <property type="nucleotide sequence ID" value="NC_008013.1"/>
</dbReference>
<name>Q1MP02_LAWIP</name>
<dbReference type="eggNOG" id="ENOG502ZZB4">
    <property type="taxonomic scope" value="Bacteria"/>
</dbReference>
<reference evidence="1 2" key="1">
    <citation type="submission" date="2005-11" db="EMBL/GenBank/DDBJ databases">
        <title>The complete genome sequence of Lawsonia intracellularis: the causative agent of proliferative enteropathy.</title>
        <authorList>
            <person name="Kaur K."/>
            <person name="Zhang Q."/>
            <person name="Beckler D."/>
            <person name="Munir S."/>
            <person name="Li L."/>
            <person name="Kinsley K."/>
            <person name="Herron L."/>
            <person name="Peterson A."/>
            <person name="May B."/>
            <person name="Singh S."/>
            <person name="Gebhart C."/>
            <person name="Kapur V."/>
        </authorList>
    </citation>
    <scope>NUCLEOTIDE SEQUENCE [LARGE SCALE GENOMIC DNA]</scope>
    <source>
        <strain evidence="1 2">PHE/MN1-00</strain>
        <plasmid evidence="2">pLaw2</plasmid>
    </source>
</reference>
<accession>Q1MP02</accession>
<dbReference type="Proteomes" id="UP000002430">
    <property type="component" value="Plasmid 2"/>
</dbReference>
<dbReference type="KEGG" id="lip:LIB003"/>
<keyword evidence="2" id="KW-1185">Reference proteome</keyword>
<gene>
    <name evidence="1" type="ordered locus">LIB003</name>
</gene>
<evidence type="ECO:0000313" key="2">
    <source>
        <dbReference type="Proteomes" id="UP000002430"/>
    </source>
</evidence>
<dbReference type="HOGENOM" id="CLU_794084_0_0_7"/>
<dbReference type="OrthoDB" id="5465117at2"/>
<proteinExistence type="predicted"/>